<dbReference type="PANTHER" id="PTHR43447">
    <property type="entry name" value="ALPHA-AMYLASE"/>
    <property type="match status" value="1"/>
</dbReference>
<evidence type="ECO:0000259" key="7">
    <source>
        <dbReference type="SMART" id="SM00642"/>
    </source>
</evidence>
<dbReference type="STRING" id="320778.ABT57_15180"/>
<dbReference type="InterPro" id="IPR017853">
    <property type="entry name" value="GH"/>
</dbReference>
<evidence type="ECO:0000313" key="9">
    <source>
        <dbReference type="Proteomes" id="UP000035909"/>
    </source>
</evidence>
<accession>A0A0J1H9W0</accession>
<comment type="similarity">
    <text evidence="1 5">Belongs to the glycosyl hydrolase 13 family.</text>
</comment>
<evidence type="ECO:0000256" key="4">
    <source>
        <dbReference type="ARBA" id="ARBA00023295"/>
    </source>
</evidence>
<reference evidence="8 9" key="1">
    <citation type="submission" date="2015-05" db="EMBL/GenBank/DDBJ databases">
        <title>Photobacterium galathea sp. nov.</title>
        <authorList>
            <person name="Machado H."/>
            <person name="Gram L."/>
        </authorList>
    </citation>
    <scope>NUCLEOTIDE SEQUENCE [LARGE SCALE GENOMIC DNA]</scope>
    <source>
        <strain evidence="8 9">DSM 22954</strain>
    </source>
</reference>
<evidence type="ECO:0000256" key="6">
    <source>
        <dbReference type="RuleBase" id="RU361134"/>
    </source>
</evidence>
<evidence type="ECO:0000256" key="1">
    <source>
        <dbReference type="ARBA" id="ARBA00008061"/>
    </source>
</evidence>
<keyword evidence="2 6" id="KW-0378">Hydrolase</keyword>
<feature type="domain" description="Glycosyl hydrolase family 13 catalytic" evidence="7">
    <location>
        <begin position="8"/>
        <end position="372"/>
    </location>
</feature>
<dbReference type="EC" id="3.2.1.1" evidence="6"/>
<dbReference type="GO" id="GO:0005975">
    <property type="term" value="P:carbohydrate metabolic process"/>
    <property type="evidence" value="ECO:0007669"/>
    <property type="project" value="InterPro"/>
</dbReference>
<dbReference type="SMART" id="SM00642">
    <property type="entry name" value="Aamy"/>
    <property type="match status" value="1"/>
</dbReference>
<evidence type="ECO:0000313" key="8">
    <source>
        <dbReference type="EMBL" id="KLV08459.1"/>
    </source>
</evidence>
<comment type="caution">
    <text evidence="8">The sequence shown here is derived from an EMBL/GenBank/DDBJ whole genome shotgun (WGS) entry which is preliminary data.</text>
</comment>
<organism evidence="8 9">
    <name type="scientific">Photobacterium ganghwense</name>
    <dbReference type="NCBI Taxonomy" id="320778"/>
    <lineage>
        <taxon>Bacteria</taxon>
        <taxon>Pseudomonadati</taxon>
        <taxon>Pseudomonadota</taxon>
        <taxon>Gammaproteobacteria</taxon>
        <taxon>Vibrionales</taxon>
        <taxon>Vibrionaceae</taxon>
        <taxon>Photobacterium</taxon>
    </lineage>
</organism>
<evidence type="ECO:0000256" key="3">
    <source>
        <dbReference type="ARBA" id="ARBA00023277"/>
    </source>
</evidence>
<protein>
    <recommendedName>
        <fullName evidence="6">Alpha-amylase</fullName>
        <ecNumber evidence="6">3.2.1.1</ecNumber>
    </recommendedName>
</protein>
<proteinExistence type="inferred from homology"/>
<keyword evidence="9" id="KW-1185">Reference proteome</keyword>
<dbReference type="SUPFAM" id="SSF51011">
    <property type="entry name" value="Glycosyl hydrolase domain"/>
    <property type="match status" value="1"/>
</dbReference>
<dbReference type="EMBL" id="LDOU01000015">
    <property type="protein sequence ID" value="KLV08459.1"/>
    <property type="molecule type" value="Genomic_DNA"/>
</dbReference>
<dbReference type="CDD" id="cd11315">
    <property type="entry name" value="AmyAc_bac1_AmyA"/>
    <property type="match status" value="1"/>
</dbReference>
<dbReference type="Pfam" id="PF00128">
    <property type="entry name" value="Alpha-amylase"/>
    <property type="match status" value="1"/>
</dbReference>
<evidence type="ECO:0000256" key="5">
    <source>
        <dbReference type="RuleBase" id="RU003615"/>
    </source>
</evidence>
<comment type="catalytic activity">
    <reaction evidence="6">
        <text>Endohydrolysis of (1-&gt;4)-alpha-D-glucosidic linkages in polysaccharides containing three or more (1-&gt;4)-alpha-linked D-glucose units.</text>
        <dbReference type="EC" id="3.2.1.1"/>
    </reaction>
</comment>
<dbReference type="GO" id="GO:0043169">
    <property type="term" value="F:cation binding"/>
    <property type="evidence" value="ECO:0007669"/>
    <property type="project" value="InterPro"/>
</dbReference>
<dbReference type="PATRIC" id="fig|320778.3.peg.3300"/>
<dbReference type="PRINTS" id="PR00110">
    <property type="entry name" value="ALPHAAMYLASE"/>
</dbReference>
<keyword evidence="3 6" id="KW-0119">Carbohydrate metabolism</keyword>
<dbReference type="Gene3D" id="3.20.20.80">
    <property type="entry name" value="Glycosidases"/>
    <property type="match status" value="1"/>
</dbReference>
<dbReference type="InterPro" id="IPR006046">
    <property type="entry name" value="Alpha_amylase"/>
</dbReference>
<dbReference type="SUPFAM" id="SSF51445">
    <property type="entry name" value="(Trans)glycosidases"/>
    <property type="match status" value="1"/>
</dbReference>
<keyword evidence="4 6" id="KW-0326">Glycosidase</keyword>
<evidence type="ECO:0000256" key="2">
    <source>
        <dbReference type="ARBA" id="ARBA00022801"/>
    </source>
</evidence>
<name>A0A0J1H9W0_9GAMM</name>
<dbReference type="GO" id="GO:0004556">
    <property type="term" value="F:alpha-amylase activity"/>
    <property type="evidence" value="ECO:0007669"/>
    <property type="project" value="UniProtKB-UniRule"/>
</dbReference>
<dbReference type="Proteomes" id="UP000035909">
    <property type="component" value="Unassembled WGS sequence"/>
</dbReference>
<dbReference type="OrthoDB" id="9805159at2"/>
<dbReference type="InterPro" id="IPR006047">
    <property type="entry name" value="GH13_cat_dom"/>
</dbReference>
<gene>
    <name evidence="8" type="ORF">ABT57_15180</name>
</gene>
<sequence length="476" mass="54346">MDNTCASNVILHAFDWPYARIAHYAEAIANAGFKSVLVSPPMKSLHHRNGSPWWQRYQPQDYRVIDNQLGNTHDFILMTEALKKHDLHIYVDVVFNHMANESDHRTDLNYPSEKILNQYKDEEEYFEKIRLFGDLSKALFTEQDFVNAFPIKDWHNPWEVQHGRISGDSNDPGLPTLKCAENVVKQQQKYLRALKQLGIKGFRIDAAKHLTLEHIQRVWDEDVSKGMHIFGEIITDGGASRDEYELFLEPYLKSTSLGAYDFPLFHSVFNVLEKSRPMTELINPYSVGQALAYDRAITFAITHDIPNNDVFLDQVMSPVSERLAYCYLLGRDGGVPLVYSDLNTSGITDESGQPRWLDCWQDPILSRMITFHHQMHSLPMQILEAGDDHLVFSRGNEGIVAINRGQQPVCVELPEGNYLDCLSLPGVEMTTSQDRQAQLTNEDNLPIKTERFLQSTDSKNVLLLPGGSCAMMMKKQ</sequence>
<dbReference type="AlphaFoldDB" id="A0A0J1H9W0"/>